<evidence type="ECO:0000256" key="2">
    <source>
        <dbReference type="ARBA" id="ARBA00022695"/>
    </source>
</evidence>
<dbReference type="GO" id="GO:0016740">
    <property type="term" value="F:transferase activity"/>
    <property type="evidence" value="ECO:0007669"/>
    <property type="project" value="UniProtKB-KW"/>
</dbReference>
<evidence type="ECO:0000313" key="6">
    <source>
        <dbReference type="Proteomes" id="UP001156664"/>
    </source>
</evidence>
<reference evidence="6" key="1">
    <citation type="journal article" date="2019" name="Int. J. Syst. Evol. Microbiol.">
        <title>The Global Catalogue of Microorganisms (GCM) 10K type strain sequencing project: providing services to taxonomists for standard genome sequencing and annotation.</title>
        <authorList>
            <consortium name="The Broad Institute Genomics Platform"/>
            <consortium name="The Broad Institute Genome Sequencing Center for Infectious Disease"/>
            <person name="Wu L."/>
            <person name="Ma J."/>
        </authorList>
    </citation>
    <scope>NUCLEOTIDE SEQUENCE [LARGE SCALE GENOMIC DNA]</scope>
    <source>
        <strain evidence="6">NBRC 105857</strain>
    </source>
</reference>
<dbReference type="InterPro" id="IPR049180">
    <property type="entry name" value="MdcG_C"/>
</dbReference>
<dbReference type="Pfam" id="PF10620">
    <property type="entry name" value="MdcG"/>
    <property type="match status" value="1"/>
</dbReference>
<sequence length="231" mass="25612">MRDFKFKRHDLVFLTPEGCTDAISLGPYPMESHMAEGSLLCWCMSGHPLIVSRQPDHLPDTHLQVGLAEPYSWGKRRLAFSVPRQEIARHECPPDIAEVIQKLKLADAALWQSLDRSFTALGLTLRVFGSAALQSLTGLQCMHADSDLDLLVQPETRDQADAALTVMSSFVRQNPQLRLDGEIVNPAGQGASIREWLKRPDTLLVKSIDRVELIAQAEFNAAFSEMGVHAA</sequence>
<dbReference type="RefSeq" id="WP_284282359.1">
    <property type="nucleotide sequence ID" value="NZ_BSOJ01000032.1"/>
</dbReference>
<evidence type="ECO:0000259" key="4">
    <source>
        <dbReference type="Pfam" id="PF20866"/>
    </source>
</evidence>
<dbReference type="Proteomes" id="UP001156664">
    <property type="component" value="Unassembled WGS sequence"/>
</dbReference>
<name>A0ABQ5YVM0_9BURK</name>
<dbReference type="InterPro" id="IPR017557">
    <property type="entry name" value="Holo-ACP_synthase"/>
</dbReference>
<keyword evidence="2" id="KW-0548">Nucleotidyltransferase</keyword>
<organism evidence="5 6">
    <name type="scientific">Limnobacter litoralis</name>
    <dbReference type="NCBI Taxonomy" id="481366"/>
    <lineage>
        <taxon>Bacteria</taxon>
        <taxon>Pseudomonadati</taxon>
        <taxon>Pseudomonadota</taxon>
        <taxon>Betaproteobacteria</taxon>
        <taxon>Burkholderiales</taxon>
        <taxon>Burkholderiaceae</taxon>
        <taxon>Limnobacter</taxon>
    </lineage>
</organism>
<feature type="domain" description="Phosphoribosyl-dephospho-CoA transferase MdcG C-terminal" evidence="3">
    <location>
        <begin position="103"/>
        <end position="216"/>
    </location>
</feature>
<feature type="domain" description="Phosphoribosyl-dephospho-CoA transferase MdcG N-terminal" evidence="4">
    <location>
        <begin position="8"/>
        <end position="93"/>
    </location>
</feature>
<dbReference type="EMBL" id="BSOJ01000032">
    <property type="protein sequence ID" value="GLR27532.1"/>
    <property type="molecule type" value="Genomic_DNA"/>
</dbReference>
<protein>
    <submittedName>
        <fullName evidence="5">Phosphoribosyl-dephospho-CoA transferase</fullName>
    </submittedName>
</protein>
<dbReference type="Pfam" id="PF20866">
    <property type="entry name" value="MdcG_N"/>
    <property type="match status" value="1"/>
</dbReference>
<dbReference type="InterPro" id="IPR048903">
    <property type="entry name" value="MdcG_N"/>
</dbReference>
<keyword evidence="1 5" id="KW-0808">Transferase</keyword>
<keyword evidence="6" id="KW-1185">Reference proteome</keyword>
<evidence type="ECO:0000313" key="5">
    <source>
        <dbReference type="EMBL" id="GLR27532.1"/>
    </source>
</evidence>
<comment type="caution">
    <text evidence="5">The sequence shown here is derived from an EMBL/GenBank/DDBJ whole genome shotgun (WGS) entry which is preliminary data.</text>
</comment>
<accession>A0ABQ5YVM0</accession>
<proteinExistence type="predicted"/>
<evidence type="ECO:0000259" key="3">
    <source>
        <dbReference type="Pfam" id="PF10620"/>
    </source>
</evidence>
<evidence type="ECO:0000256" key="1">
    <source>
        <dbReference type="ARBA" id="ARBA00022679"/>
    </source>
</evidence>
<gene>
    <name evidence="5" type="primary">mdcG</name>
    <name evidence="5" type="ORF">GCM10007875_26230</name>
</gene>
<dbReference type="NCBIfam" id="TIGR03135">
    <property type="entry name" value="malonate_mdcG"/>
    <property type="match status" value="1"/>
</dbReference>